<gene>
    <name evidence="1" type="ORF">GA0074694_3101</name>
</gene>
<dbReference type="AlphaFoldDB" id="A0A1C6RWQ2"/>
<sequence>MNDLHLLLETALGASRHHALELHALARRDNWNVDLVEKALTACAEKAHHYRESWAAVKVDTDRQVLEATARALDCTEHGHMISELEKQLHHADSECRRVDRSRREYLTGVTRLQEALHRLQARIRGQDPDLPDLPTVVNTITQLVDLIQKEARTR</sequence>
<proteinExistence type="predicted"/>
<dbReference type="RefSeq" id="WP_091459265.1">
    <property type="nucleotide sequence ID" value="NZ_FMHU01000002.1"/>
</dbReference>
<protein>
    <submittedName>
        <fullName evidence="1">Uncharacterized protein</fullName>
    </submittedName>
</protein>
<dbReference type="Proteomes" id="UP000198906">
    <property type="component" value="Unassembled WGS sequence"/>
</dbReference>
<dbReference type="STRING" id="47866.GA0074694_3101"/>
<evidence type="ECO:0000313" key="2">
    <source>
        <dbReference type="Proteomes" id="UP000198906"/>
    </source>
</evidence>
<name>A0A1C6RWQ2_9ACTN</name>
<reference evidence="2" key="1">
    <citation type="submission" date="2016-06" db="EMBL/GenBank/DDBJ databases">
        <authorList>
            <person name="Varghese N."/>
        </authorList>
    </citation>
    <scope>NUCLEOTIDE SEQUENCE [LARGE SCALE GENOMIC DNA]</scope>
    <source>
        <strain evidence="2">DSM 46123</strain>
    </source>
</reference>
<dbReference type="EMBL" id="FMHU01000002">
    <property type="protein sequence ID" value="SCL21652.1"/>
    <property type="molecule type" value="Genomic_DNA"/>
</dbReference>
<evidence type="ECO:0000313" key="1">
    <source>
        <dbReference type="EMBL" id="SCL21652.1"/>
    </source>
</evidence>
<keyword evidence="2" id="KW-1185">Reference proteome</keyword>
<organism evidence="1 2">
    <name type="scientific">Micromonospora inyonensis</name>
    <dbReference type="NCBI Taxonomy" id="47866"/>
    <lineage>
        <taxon>Bacteria</taxon>
        <taxon>Bacillati</taxon>
        <taxon>Actinomycetota</taxon>
        <taxon>Actinomycetes</taxon>
        <taxon>Micromonosporales</taxon>
        <taxon>Micromonosporaceae</taxon>
        <taxon>Micromonospora</taxon>
    </lineage>
</organism>
<accession>A0A1C6RWQ2</accession>